<dbReference type="OrthoDB" id="9794948at2"/>
<evidence type="ECO:0000313" key="2">
    <source>
        <dbReference type="Proteomes" id="UP000202922"/>
    </source>
</evidence>
<accession>A0A238KXK1</accession>
<dbReference type="GO" id="GO:0008233">
    <property type="term" value="F:peptidase activity"/>
    <property type="evidence" value="ECO:0007669"/>
    <property type="project" value="UniProtKB-KW"/>
</dbReference>
<keyword evidence="2" id="KW-1185">Reference proteome</keyword>
<keyword evidence="1" id="KW-0645">Protease</keyword>
<dbReference type="Proteomes" id="UP000202922">
    <property type="component" value="Unassembled WGS sequence"/>
</dbReference>
<dbReference type="EMBL" id="FXYE01000002">
    <property type="protein sequence ID" value="SMX47543.1"/>
    <property type="molecule type" value="Genomic_DNA"/>
</dbReference>
<dbReference type="PANTHER" id="PTHR35802">
    <property type="entry name" value="PROTEASE SYNTHASE AND SPORULATION PROTEIN PAI 2"/>
    <property type="match status" value="1"/>
</dbReference>
<dbReference type="InterPro" id="IPR007396">
    <property type="entry name" value="TR_PAI2-type"/>
</dbReference>
<protein>
    <submittedName>
        <fullName evidence="1">Protease synthase and sporulation protein PAI 2</fullName>
    </submittedName>
</protein>
<proteinExistence type="predicted"/>
<reference evidence="2" key="1">
    <citation type="submission" date="2017-05" db="EMBL/GenBank/DDBJ databases">
        <authorList>
            <person name="Rodrigo-Torres L."/>
            <person name="Arahal R. D."/>
            <person name="Lucena T."/>
        </authorList>
    </citation>
    <scope>NUCLEOTIDE SEQUENCE [LARGE SCALE GENOMIC DNA]</scope>
    <source>
        <strain evidence="2">CECT 8621</strain>
    </source>
</reference>
<dbReference type="PANTHER" id="PTHR35802:SF1">
    <property type="entry name" value="PROTEASE SYNTHASE AND SPORULATION PROTEIN PAI 2"/>
    <property type="match status" value="1"/>
</dbReference>
<dbReference type="Gene3D" id="2.30.110.10">
    <property type="entry name" value="Electron Transport, Fmn-binding Protein, Chain A"/>
    <property type="match status" value="1"/>
</dbReference>
<gene>
    <name evidence="1" type="primary">paiB</name>
    <name evidence="1" type="ORF">COL8621_03465</name>
</gene>
<name>A0A238KXK1_9RHOB</name>
<dbReference type="PIRSF" id="PIRSF010372">
    <property type="entry name" value="PaiB"/>
    <property type="match status" value="1"/>
</dbReference>
<sequence>MHPNPVFRKTTDAGNIAFAQKRAFGTLAANGDLGPLLAHVPFLLSDDGTVLEGHLVRSNPLARALPRDGVMAVTGPYSYISPDWYGIDDQVPTWNYIAVHLRGRLELRPQEMLHDLLDRQSALFEAQLLPKPPWTSDKMPDDLMVKMMRAIVPFRLQVDSIQGTWKLNQNKADVVRTSAAQEVAQNGIGLELDWLADLMRGAT</sequence>
<dbReference type="RefSeq" id="WP_093968478.1">
    <property type="nucleotide sequence ID" value="NZ_FXYE01000002.1"/>
</dbReference>
<dbReference type="AlphaFoldDB" id="A0A238KXK1"/>
<dbReference type="GO" id="GO:0006508">
    <property type="term" value="P:proteolysis"/>
    <property type="evidence" value="ECO:0007669"/>
    <property type="project" value="UniProtKB-KW"/>
</dbReference>
<evidence type="ECO:0000313" key="1">
    <source>
        <dbReference type="EMBL" id="SMX47543.1"/>
    </source>
</evidence>
<dbReference type="InterPro" id="IPR012349">
    <property type="entry name" value="Split_barrel_FMN-bd"/>
</dbReference>
<dbReference type="Pfam" id="PF04299">
    <property type="entry name" value="FMN_bind_2"/>
    <property type="match status" value="1"/>
</dbReference>
<keyword evidence="1" id="KW-0378">Hydrolase</keyword>
<dbReference type="SUPFAM" id="SSF50475">
    <property type="entry name" value="FMN-binding split barrel"/>
    <property type="match status" value="1"/>
</dbReference>
<organism evidence="1 2">
    <name type="scientific">Actibacterium lipolyticum</name>
    <dbReference type="NCBI Taxonomy" id="1524263"/>
    <lineage>
        <taxon>Bacteria</taxon>
        <taxon>Pseudomonadati</taxon>
        <taxon>Pseudomonadota</taxon>
        <taxon>Alphaproteobacteria</taxon>
        <taxon>Rhodobacterales</taxon>
        <taxon>Roseobacteraceae</taxon>
        <taxon>Actibacterium</taxon>
    </lineage>
</organism>